<dbReference type="AlphaFoldDB" id="A0A9P8W991"/>
<evidence type="ECO:0000256" key="3">
    <source>
        <dbReference type="ARBA" id="ARBA00022989"/>
    </source>
</evidence>
<evidence type="ECO:0000259" key="7">
    <source>
        <dbReference type="PROSITE" id="PS51751"/>
    </source>
</evidence>
<name>A0A9P8W991_9HYPO</name>
<dbReference type="EMBL" id="JAGPYM010000009">
    <property type="protein sequence ID" value="KAH6890632.1"/>
    <property type="molecule type" value="Genomic_DNA"/>
</dbReference>
<keyword evidence="9" id="KW-1185">Reference proteome</keyword>
<dbReference type="PANTHER" id="PTHR31204:SF1">
    <property type="entry name" value="SIGMA INTRACELLULAR RECEPTOR 2"/>
    <property type="match status" value="1"/>
</dbReference>
<proteinExistence type="predicted"/>
<reference evidence="8 9" key="1">
    <citation type="journal article" date="2021" name="Nat. Commun.">
        <title>Genetic determinants of endophytism in the Arabidopsis root mycobiome.</title>
        <authorList>
            <person name="Mesny F."/>
            <person name="Miyauchi S."/>
            <person name="Thiergart T."/>
            <person name="Pickel B."/>
            <person name="Atanasova L."/>
            <person name="Karlsson M."/>
            <person name="Huettel B."/>
            <person name="Barry K.W."/>
            <person name="Haridas S."/>
            <person name="Chen C."/>
            <person name="Bauer D."/>
            <person name="Andreopoulos W."/>
            <person name="Pangilinan J."/>
            <person name="LaButti K."/>
            <person name="Riley R."/>
            <person name="Lipzen A."/>
            <person name="Clum A."/>
            <person name="Drula E."/>
            <person name="Henrissat B."/>
            <person name="Kohler A."/>
            <person name="Grigoriev I.V."/>
            <person name="Martin F.M."/>
            <person name="Hacquard S."/>
        </authorList>
    </citation>
    <scope>NUCLEOTIDE SEQUENCE [LARGE SCALE GENOMIC DNA]</scope>
    <source>
        <strain evidence="8 9">MPI-CAGE-CH-0241</strain>
    </source>
</reference>
<dbReference type="PROSITE" id="PS51751">
    <property type="entry name" value="EXPERA"/>
    <property type="match status" value="1"/>
</dbReference>
<evidence type="ECO:0000256" key="2">
    <source>
        <dbReference type="ARBA" id="ARBA00022692"/>
    </source>
</evidence>
<evidence type="ECO:0000256" key="4">
    <source>
        <dbReference type="ARBA" id="ARBA00023136"/>
    </source>
</evidence>
<comment type="subcellular location">
    <subcellularLocation>
        <location evidence="1">Membrane</location>
        <topology evidence="1">Multi-pass membrane protein</topology>
    </subcellularLocation>
</comment>
<keyword evidence="2 5" id="KW-0812">Transmembrane</keyword>
<feature type="domain" description="EXPERA" evidence="7">
    <location>
        <begin position="7"/>
        <end position="157"/>
    </location>
</feature>
<dbReference type="GO" id="GO:0016020">
    <property type="term" value="C:membrane"/>
    <property type="evidence" value="ECO:0007669"/>
    <property type="project" value="UniProtKB-SubCell"/>
</dbReference>
<protein>
    <submittedName>
        <fullName evidence="8">Transmembrane protein 6/97</fullName>
    </submittedName>
</protein>
<dbReference type="PANTHER" id="PTHR31204">
    <property type="entry name" value="SIGMA INTRACELLULAR RECEPTOR 2"/>
    <property type="match status" value="1"/>
</dbReference>
<evidence type="ECO:0000256" key="5">
    <source>
        <dbReference type="PROSITE-ProRule" id="PRU01087"/>
    </source>
</evidence>
<dbReference type="OrthoDB" id="433124at2759"/>
<evidence type="ECO:0000313" key="9">
    <source>
        <dbReference type="Proteomes" id="UP000777438"/>
    </source>
</evidence>
<keyword evidence="4 5" id="KW-0472">Membrane</keyword>
<dbReference type="InterPro" id="IPR051987">
    <property type="entry name" value="Sigma-2_receptor-like"/>
</dbReference>
<dbReference type="Proteomes" id="UP000777438">
    <property type="component" value="Unassembled WGS sequence"/>
</dbReference>
<evidence type="ECO:0000256" key="1">
    <source>
        <dbReference type="ARBA" id="ARBA00004141"/>
    </source>
</evidence>
<dbReference type="Pfam" id="PF05241">
    <property type="entry name" value="EBP"/>
    <property type="match status" value="1"/>
</dbReference>
<feature type="transmembrane region" description="Helical" evidence="6">
    <location>
        <begin position="9"/>
        <end position="31"/>
    </location>
</feature>
<dbReference type="InterPro" id="IPR033118">
    <property type="entry name" value="EXPERA"/>
</dbReference>
<evidence type="ECO:0000313" key="8">
    <source>
        <dbReference type="EMBL" id="KAH6890632.1"/>
    </source>
</evidence>
<sequence length="178" mass="19457">MAQKPVRDWVYLAIISTQLFGMLALDLVAFYPKSLYASPSAPLHFLVSLRNIYVSTSGDPFFGDSYHAAWFNGFLGLEGLVQLPLAAYIVSQLASKKPSSGPTEIAGLAFGCLTAMGSLACCFELDAMGPDMVKDEHKTNLLYGTYGPFLVIPAIMAADMYLRLLSRFQPETIKSKKN</sequence>
<feature type="transmembrane region" description="Helical" evidence="6">
    <location>
        <begin position="105"/>
        <end position="129"/>
    </location>
</feature>
<gene>
    <name evidence="8" type="ORF">B0T10DRAFT_596778</name>
</gene>
<feature type="transmembrane region" description="Helical" evidence="6">
    <location>
        <begin position="69"/>
        <end position="93"/>
    </location>
</feature>
<organism evidence="8 9">
    <name type="scientific">Thelonectria olida</name>
    <dbReference type="NCBI Taxonomy" id="1576542"/>
    <lineage>
        <taxon>Eukaryota</taxon>
        <taxon>Fungi</taxon>
        <taxon>Dikarya</taxon>
        <taxon>Ascomycota</taxon>
        <taxon>Pezizomycotina</taxon>
        <taxon>Sordariomycetes</taxon>
        <taxon>Hypocreomycetidae</taxon>
        <taxon>Hypocreales</taxon>
        <taxon>Nectriaceae</taxon>
        <taxon>Thelonectria</taxon>
    </lineage>
</organism>
<feature type="transmembrane region" description="Helical" evidence="6">
    <location>
        <begin position="141"/>
        <end position="162"/>
    </location>
</feature>
<comment type="caution">
    <text evidence="8">The sequence shown here is derived from an EMBL/GenBank/DDBJ whole genome shotgun (WGS) entry which is preliminary data.</text>
</comment>
<evidence type="ECO:0000256" key="6">
    <source>
        <dbReference type="SAM" id="Phobius"/>
    </source>
</evidence>
<accession>A0A9P8W991</accession>
<dbReference type="GO" id="GO:0005783">
    <property type="term" value="C:endoplasmic reticulum"/>
    <property type="evidence" value="ECO:0007669"/>
    <property type="project" value="TreeGrafter"/>
</dbReference>
<keyword evidence="3 5" id="KW-1133">Transmembrane helix</keyword>